<comment type="caution">
    <text evidence="9">The sequence shown here is derived from an EMBL/GenBank/DDBJ whole genome shotgun (WGS) entry which is preliminary data.</text>
</comment>
<dbReference type="SUPFAM" id="SSF52540">
    <property type="entry name" value="P-loop containing nucleoside triphosphate hydrolases"/>
    <property type="match status" value="1"/>
</dbReference>
<dbReference type="EMBL" id="BAAAJK010000008">
    <property type="protein sequence ID" value="GAA1388355.1"/>
    <property type="molecule type" value="Genomic_DNA"/>
</dbReference>
<evidence type="ECO:0000256" key="7">
    <source>
        <dbReference type="ARBA" id="ARBA00023136"/>
    </source>
</evidence>
<feature type="domain" description="ABC transporter" evidence="8">
    <location>
        <begin position="6"/>
        <end position="251"/>
    </location>
</feature>
<evidence type="ECO:0000313" key="9">
    <source>
        <dbReference type="EMBL" id="GAA1388355.1"/>
    </source>
</evidence>
<proteinExistence type="inferred from homology"/>
<dbReference type="PANTHER" id="PTHR43297">
    <property type="entry name" value="OLIGOPEPTIDE TRANSPORT ATP-BINDING PROTEIN APPD"/>
    <property type="match status" value="1"/>
</dbReference>
<dbReference type="InterPro" id="IPR050388">
    <property type="entry name" value="ABC_Ni/Peptide_Import"/>
</dbReference>
<accession>A0ABN1XRK7</accession>
<dbReference type="SMART" id="SM00382">
    <property type="entry name" value="AAA"/>
    <property type="match status" value="1"/>
</dbReference>
<dbReference type="Pfam" id="PF00005">
    <property type="entry name" value="ABC_tran"/>
    <property type="match status" value="1"/>
</dbReference>
<evidence type="ECO:0000256" key="4">
    <source>
        <dbReference type="ARBA" id="ARBA00022475"/>
    </source>
</evidence>
<keyword evidence="6 9" id="KW-0067">ATP-binding</keyword>
<sequence length="321" mass="34059">MTGPLLELDDVCLRFDTPAGPVHVLESVSFALVEGESVGLVGESGSGKSVLARAVLGAHSGPNTPVVSGSIRLEGRDVTAGTEHNRAAAMVFQDPSTSLNPVVRVGRQVLEAVPRAERGTRAAQRATVTDLLRAVGLPDPQRRARSYPAELSGGQRQRVGIAAALAAGPRLLLADEPTTALDVTVQQLVLDLIDAQRRERGMALLLITHDLGLLSGRTDRVVVMYAGRVVEDGPTEKVLTAPLHPYTRALLGVTPRVSQRRRPPLPQIPGGLPDLRRPRAGCPFAPRCTYALSKCETERPPVLRTGPGHVTSCWAATGVPV</sequence>
<evidence type="ECO:0000259" key="8">
    <source>
        <dbReference type="PROSITE" id="PS50893"/>
    </source>
</evidence>
<dbReference type="InterPro" id="IPR003593">
    <property type="entry name" value="AAA+_ATPase"/>
</dbReference>
<dbReference type="InterPro" id="IPR003439">
    <property type="entry name" value="ABC_transporter-like_ATP-bd"/>
</dbReference>
<evidence type="ECO:0000256" key="1">
    <source>
        <dbReference type="ARBA" id="ARBA00004202"/>
    </source>
</evidence>
<dbReference type="RefSeq" id="WP_344021852.1">
    <property type="nucleotide sequence ID" value="NZ_BAAAJK010000008.1"/>
</dbReference>
<keyword evidence="4" id="KW-1003">Cell membrane</keyword>
<dbReference type="NCBIfam" id="TIGR01727">
    <property type="entry name" value="oligo_HPY"/>
    <property type="match status" value="1"/>
</dbReference>
<keyword evidence="10" id="KW-1185">Reference proteome</keyword>
<keyword evidence="3" id="KW-0813">Transport</keyword>
<dbReference type="PROSITE" id="PS50893">
    <property type="entry name" value="ABC_TRANSPORTER_2"/>
    <property type="match status" value="1"/>
</dbReference>
<dbReference type="Gene3D" id="3.40.50.300">
    <property type="entry name" value="P-loop containing nucleotide triphosphate hydrolases"/>
    <property type="match status" value="1"/>
</dbReference>
<dbReference type="PROSITE" id="PS00211">
    <property type="entry name" value="ABC_TRANSPORTER_1"/>
    <property type="match status" value="1"/>
</dbReference>
<protein>
    <submittedName>
        <fullName evidence="9">ABC transporter ATP-binding protein</fullName>
    </submittedName>
</protein>
<reference evidence="9 10" key="1">
    <citation type="journal article" date="2019" name="Int. J. Syst. Evol. Microbiol.">
        <title>The Global Catalogue of Microorganisms (GCM) 10K type strain sequencing project: providing services to taxonomists for standard genome sequencing and annotation.</title>
        <authorList>
            <consortium name="The Broad Institute Genomics Platform"/>
            <consortium name="The Broad Institute Genome Sequencing Center for Infectious Disease"/>
            <person name="Wu L."/>
            <person name="Ma J."/>
        </authorList>
    </citation>
    <scope>NUCLEOTIDE SEQUENCE [LARGE SCALE GENOMIC DNA]</scope>
    <source>
        <strain evidence="9 10">JCM 11896</strain>
    </source>
</reference>
<dbReference type="InterPro" id="IPR017871">
    <property type="entry name" value="ABC_transporter-like_CS"/>
</dbReference>
<evidence type="ECO:0000256" key="2">
    <source>
        <dbReference type="ARBA" id="ARBA00005417"/>
    </source>
</evidence>
<evidence type="ECO:0000256" key="3">
    <source>
        <dbReference type="ARBA" id="ARBA00022448"/>
    </source>
</evidence>
<dbReference type="Proteomes" id="UP001501414">
    <property type="component" value="Unassembled WGS sequence"/>
</dbReference>
<name>A0ABN1XRK7_9PSEU</name>
<keyword evidence="5" id="KW-0547">Nucleotide-binding</keyword>
<dbReference type="Pfam" id="PF08352">
    <property type="entry name" value="oligo_HPY"/>
    <property type="match status" value="1"/>
</dbReference>
<comment type="similarity">
    <text evidence="2">Belongs to the ABC transporter superfamily.</text>
</comment>
<dbReference type="GO" id="GO:0005524">
    <property type="term" value="F:ATP binding"/>
    <property type="evidence" value="ECO:0007669"/>
    <property type="project" value="UniProtKB-KW"/>
</dbReference>
<gene>
    <name evidence="9" type="ORF">GCM10009613_25540</name>
</gene>
<dbReference type="CDD" id="cd03257">
    <property type="entry name" value="ABC_NikE_OppD_transporters"/>
    <property type="match status" value="1"/>
</dbReference>
<evidence type="ECO:0000256" key="5">
    <source>
        <dbReference type="ARBA" id="ARBA00022741"/>
    </source>
</evidence>
<organism evidence="9 10">
    <name type="scientific">Pseudonocardia kongjuensis</name>
    <dbReference type="NCBI Taxonomy" id="102227"/>
    <lineage>
        <taxon>Bacteria</taxon>
        <taxon>Bacillati</taxon>
        <taxon>Actinomycetota</taxon>
        <taxon>Actinomycetes</taxon>
        <taxon>Pseudonocardiales</taxon>
        <taxon>Pseudonocardiaceae</taxon>
        <taxon>Pseudonocardia</taxon>
    </lineage>
</organism>
<evidence type="ECO:0000256" key="6">
    <source>
        <dbReference type="ARBA" id="ARBA00022840"/>
    </source>
</evidence>
<keyword evidence="7" id="KW-0472">Membrane</keyword>
<comment type="subcellular location">
    <subcellularLocation>
        <location evidence="1">Cell membrane</location>
        <topology evidence="1">Peripheral membrane protein</topology>
    </subcellularLocation>
</comment>
<evidence type="ECO:0000313" key="10">
    <source>
        <dbReference type="Proteomes" id="UP001501414"/>
    </source>
</evidence>
<dbReference type="InterPro" id="IPR027417">
    <property type="entry name" value="P-loop_NTPase"/>
</dbReference>
<dbReference type="InterPro" id="IPR013563">
    <property type="entry name" value="Oligopep_ABC_C"/>
</dbReference>
<dbReference type="PANTHER" id="PTHR43297:SF2">
    <property type="entry name" value="DIPEPTIDE TRANSPORT ATP-BINDING PROTEIN DPPD"/>
    <property type="match status" value="1"/>
</dbReference>